<reference evidence="1" key="1">
    <citation type="submission" date="2021-06" db="EMBL/GenBank/DDBJ databases">
        <authorList>
            <person name="Kallberg Y."/>
            <person name="Tangrot J."/>
            <person name="Rosling A."/>
        </authorList>
    </citation>
    <scope>NUCLEOTIDE SEQUENCE</scope>
    <source>
        <strain evidence="1">MA461A</strain>
    </source>
</reference>
<accession>A0ACA9SCA9</accession>
<keyword evidence="2" id="KW-1185">Reference proteome</keyword>
<feature type="non-terminal residue" evidence="1">
    <location>
        <position position="48"/>
    </location>
</feature>
<name>A0ACA9SCA9_9GLOM</name>
<protein>
    <submittedName>
        <fullName evidence="1">18687_t:CDS:1</fullName>
    </submittedName>
</protein>
<evidence type="ECO:0000313" key="1">
    <source>
        <dbReference type="EMBL" id="CAG8833456.1"/>
    </source>
</evidence>
<sequence>GSKKCDMCIKKNIDCIIYKPKLKDLEIKRLYKLVKNQEEEISTLKKRL</sequence>
<dbReference type="EMBL" id="CAJVQC010106537">
    <property type="protein sequence ID" value="CAG8833456.1"/>
    <property type="molecule type" value="Genomic_DNA"/>
</dbReference>
<proteinExistence type="predicted"/>
<dbReference type="Proteomes" id="UP000789920">
    <property type="component" value="Unassembled WGS sequence"/>
</dbReference>
<gene>
    <name evidence="1" type="ORF">RPERSI_LOCUS28833</name>
</gene>
<comment type="caution">
    <text evidence="1">The sequence shown here is derived from an EMBL/GenBank/DDBJ whole genome shotgun (WGS) entry which is preliminary data.</text>
</comment>
<evidence type="ECO:0000313" key="2">
    <source>
        <dbReference type="Proteomes" id="UP000789920"/>
    </source>
</evidence>
<organism evidence="1 2">
    <name type="scientific">Racocetra persica</name>
    <dbReference type="NCBI Taxonomy" id="160502"/>
    <lineage>
        <taxon>Eukaryota</taxon>
        <taxon>Fungi</taxon>
        <taxon>Fungi incertae sedis</taxon>
        <taxon>Mucoromycota</taxon>
        <taxon>Glomeromycotina</taxon>
        <taxon>Glomeromycetes</taxon>
        <taxon>Diversisporales</taxon>
        <taxon>Gigasporaceae</taxon>
        <taxon>Racocetra</taxon>
    </lineage>
</organism>
<feature type="non-terminal residue" evidence="1">
    <location>
        <position position="1"/>
    </location>
</feature>